<dbReference type="Gene3D" id="3.40.50.10470">
    <property type="entry name" value="Translation initiation factor eif-2b, domain 2"/>
    <property type="match status" value="1"/>
</dbReference>
<evidence type="ECO:0000313" key="12">
    <source>
        <dbReference type="Proteomes" id="UP000355283"/>
    </source>
</evidence>
<evidence type="ECO:0000256" key="6">
    <source>
        <dbReference type="ARBA" id="ARBA00044122"/>
    </source>
</evidence>
<dbReference type="Pfam" id="PF01008">
    <property type="entry name" value="IF-2B"/>
    <property type="match status" value="1"/>
</dbReference>
<evidence type="ECO:0000313" key="11">
    <source>
        <dbReference type="EMBL" id="TFJ86512.1"/>
    </source>
</evidence>
<dbReference type="Proteomes" id="UP000355283">
    <property type="component" value="Unassembled WGS sequence"/>
</dbReference>
<evidence type="ECO:0000256" key="10">
    <source>
        <dbReference type="SAM" id="MobiDB-lite"/>
    </source>
</evidence>
<dbReference type="AlphaFoldDB" id="A0A4D9D4M7"/>
<comment type="caution">
    <text evidence="11">The sequence shown here is derived from an EMBL/GenBank/DDBJ whole genome shotgun (WGS) entry which is preliminary data.</text>
</comment>
<sequence>MKSSVAPSGKDLDAWLSTWPHVHGQYRSLITSLQRRKVAGSLPCAKMTIELLKAVMGTCRWTTAAELMSVVKRVGKALVDAQPLQLVVGNVVRRILFIIREEHKTKLREVRAREGGSTASLSDDGEAGNELEASVPGLRTGVMEAIGELQLELDNVYNEICELALEHIHANEVILTVGRSKTVETFLREAAERRRAFEVIVAESAPDIAGREMAKSLAAAGIETTVISDSAVYAIMARVNQVLLPCRALIANGGLIAPCGGHMAALAAKELSVPVVCVTGLFKLSPVYRHDQDAFNDLRSPSALIEYADTQLLPEADFLNPAYDYVPPELVDLYITNTGGHQTFYLYRLLGEYYHHDDSSLD</sequence>
<dbReference type="GO" id="GO:0005851">
    <property type="term" value="C:eukaryotic translation initiation factor 2B complex"/>
    <property type="evidence" value="ECO:0007669"/>
    <property type="project" value="TreeGrafter"/>
</dbReference>
<dbReference type="PANTHER" id="PTHR45859:SF1">
    <property type="entry name" value="TRANSLATION INITIATION FACTOR EIF-2B SUBUNIT BETA"/>
    <property type="match status" value="1"/>
</dbReference>
<evidence type="ECO:0000256" key="1">
    <source>
        <dbReference type="ARBA" id="ARBA00004514"/>
    </source>
</evidence>
<evidence type="ECO:0000256" key="4">
    <source>
        <dbReference type="ARBA" id="ARBA00022540"/>
    </source>
</evidence>
<dbReference type="SUPFAM" id="SSF100950">
    <property type="entry name" value="NagB/RpiA/CoA transferase-like"/>
    <property type="match status" value="1"/>
</dbReference>
<comment type="subunit">
    <text evidence="8">Component of the translation initiation factor 2B (eIF2B) complex which is a heterodecamer of two sets of five different subunits: alpha, beta, gamma, delta and epsilon. Subunits alpha, beta and delta comprise a regulatory subcomplex and subunits epsilon and gamma comprise a catalytic subcomplex. Within the complex, the hexameric regulatory complex resides at the center, with the two heterodimeric catalytic subcomplexes bound on opposite sides.</text>
</comment>
<comment type="subcellular location">
    <subcellularLocation>
        <location evidence="1">Cytoplasm</location>
        <location evidence="1">Cytosol</location>
    </subcellularLocation>
</comment>
<dbReference type="InterPro" id="IPR051855">
    <property type="entry name" value="eIF2B_beta_subunit"/>
</dbReference>
<evidence type="ECO:0000256" key="7">
    <source>
        <dbReference type="ARBA" id="ARBA00044228"/>
    </source>
</evidence>
<dbReference type="GO" id="GO:0003743">
    <property type="term" value="F:translation initiation factor activity"/>
    <property type="evidence" value="ECO:0007669"/>
    <property type="project" value="UniProtKB-KW"/>
</dbReference>
<dbReference type="InterPro" id="IPR042529">
    <property type="entry name" value="IF_2B-like_C"/>
</dbReference>
<evidence type="ECO:0000256" key="9">
    <source>
        <dbReference type="RuleBase" id="RU003814"/>
    </source>
</evidence>
<dbReference type="InterPro" id="IPR037171">
    <property type="entry name" value="NagB/RpiA_transferase-like"/>
</dbReference>
<evidence type="ECO:0000256" key="2">
    <source>
        <dbReference type="ARBA" id="ARBA00007251"/>
    </source>
</evidence>
<keyword evidence="4" id="KW-0396">Initiation factor</keyword>
<feature type="region of interest" description="Disordered" evidence="10">
    <location>
        <begin position="110"/>
        <end position="130"/>
    </location>
</feature>
<evidence type="ECO:0000256" key="5">
    <source>
        <dbReference type="ARBA" id="ARBA00022917"/>
    </source>
</evidence>
<dbReference type="OrthoDB" id="269919at2759"/>
<keyword evidence="5" id="KW-0648">Protein biosynthesis</keyword>
<dbReference type="EMBL" id="SDOX01000008">
    <property type="protein sequence ID" value="TFJ86512.1"/>
    <property type="molecule type" value="Genomic_DNA"/>
</dbReference>
<organism evidence="11 12">
    <name type="scientific">Nannochloropsis salina CCMP1776</name>
    <dbReference type="NCBI Taxonomy" id="1027361"/>
    <lineage>
        <taxon>Eukaryota</taxon>
        <taxon>Sar</taxon>
        <taxon>Stramenopiles</taxon>
        <taxon>Ochrophyta</taxon>
        <taxon>Eustigmatophyceae</taxon>
        <taxon>Eustigmatales</taxon>
        <taxon>Monodopsidaceae</taxon>
        <taxon>Microchloropsis</taxon>
        <taxon>Microchloropsis salina</taxon>
    </lineage>
</organism>
<keyword evidence="3" id="KW-0963">Cytoplasm</keyword>
<proteinExistence type="inferred from homology"/>
<gene>
    <name evidence="11" type="ORF">NSK_002169</name>
</gene>
<protein>
    <recommendedName>
        <fullName evidence="6">Translation initiation factor eIF2B subunit beta</fullName>
    </recommendedName>
    <alternativeName>
        <fullName evidence="7">eIF2B GDP-GTP exchange factor subunit beta</fullName>
    </alternativeName>
</protein>
<name>A0A4D9D4M7_9STRA</name>
<keyword evidence="12" id="KW-1185">Reference proteome</keyword>
<accession>A0A4D9D4M7</accession>
<dbReference type="PANTHER" id="PTHR45859">
    <property type="entry name" value="TRANSLATION INITIATION FACTOR EIF-2B SUBUNIT BETA"/>
    <property type="match status" value="1"/>
</dbReference>
<dbReference type="GO" id="GO:0005829">
    <property type="term" value="C:cytosol"/>
    <property type="evidence" value="ECO:0007669"/>
    <property type="project" value="UniProtKB-SubCell"/>
</dbReference>
<dbReference type="InterPro" id="IPR000649">
    <property type="entry name" value="IF-2B-related"/>
</dbReference>
<comment type="similarity">
    <text evidence="2 9">Belongs to the eIF-2B alpha/beta/delta subunits family.</text>
</comment>
<dbReference type="GO" id="GO:0005085">
    <property type="term" value="F:guanyl-nucleotide exchange factor activity"/>
    <property type="evidence" value="ECO:0007669"/>
    <property type="project" value="TreeGrafter"/>
</dbReference>
<evidence type="ECO:0000256" key="3">
    <source>
        <dbReference type="ARBA" id="ARBA00022490"/>
    </source>
</evidence>
<evidence type="ECO:0000256" key="8">
    <source>
        <dbReference type="ARBA" id="ARBA00046432"/>
    </source>
</evidence>
<reference evidence="11 12" key="1">
    <citation type="submission" date="2019-01" db="EMBL/GenBank/DDBJ databases">
        <title>Nuclear Genome Assembly of the Microalgal Biofuel strain Nannochloropsis salina CCMP1776.</title>
        <authorList>
            <person name="Hovde B."/>
        </authorList>
    </citation>
    <scope>NUCLEOTIDE SEQUENCE [LARGE SCALE GENOMIC DNA]</scope>
    <source>
        <strain evidence="11 12">CCMP1776</strain>
    </source>
</reference>